<sequence>MQEYGEQDGQQQHRRTARNRLGRSAQAWKGTVHEQHDDAVGEQQEEGEGKEDRLCGPGLAPDKAFARDSAGRRGIQRLEHCAARQGVERAEALFGTVEAGRVVETCDCGPLVWFQRAGAADLAGQHALGGQESIGWHCFTCLGGSHLPRSHATGTRQLYDAAQHLDEIA</sequence>
<organism evidence="2 3">
    <name type="scientific">Ricinus communis</name>
    <name type="common">Castor bean</name>
    <dbReference type="NCBI Taxonomy" id="3988"/>
    <lineage>
        <taxon>Eukaryota</taxon>
        <taxon>Viridiplantae</taxon>
        <taxon>Streptophyta</taxon>
        <taxon>Embryophyta</taxon>
        <taxon>Tracheophyta</taxon>
        <taxon>Spermatophyta</taxon>
        <taxon>Magnoliopsida</taxon>
        <taxon>eudicotyledons</taxon>
        <taxon>Gunneridae</taxon>
        <taxon>Pentapetalae</taxon>
        <taxon>rosids</taxon>
        <taxon>fabids</taxon>
        <taxon>Malpighiales</taxon>
        <taxon>Euphorbiaceae</taxon>
        <taxon>Acalyphoideae</taxon>
        <taxon>Acalypheae</taxon>
        <taxon>Ricinus</taxon>
    </lineage>
</organism>
<dbReference type="Proteomes" id="UP000008311">
    <property type="component" value="Unassembled WGS sequence"/>
</dbReference>
<dbReference type="AlphaFoldDB" id="B9TQD8"/>
<dbReference type="EMBL" id="EQ998619">
    <property type="protein sequence ID" value="EEF21926.1"/>
    <property type="molecule type" value="Genomic_DNA"/>
</dbReference>
<dbReference type="InParanoid" id="B9TQD8"/>
<evidence type="ECO:0000313" key="3">
    <source>
        <dbReference type="Proteomes" id="UP000008311"/>
    </source>
</evidence>
<reference evidence="3" key="1">
    <citation type="journal article" date="2010" name="Nat. Biotechnol.">
        <title>Draft genome sequence of the oilseed species Ricinus communis.</title>
        <authorList>
            <person name="Chan A.P."/>
            <person name="Crabtree J."/>
            <person name="Zhao Q."/>
            <person name="Lorenzi H."/>
            <person name="Orvis J."/>
            <person name="Puiu D."/>
            <person name="Melake-Berhan A."/>
            <person name="Jones K.M."/>
            <person name="Redman J."/>
            <person name="Chen G."/>
            <person name="Cahoon E.B."/>
            <person name="Gedil M."/>
            <person name="Stanke M."/>
            <person name="Haas B.J."/>
            <person name="Wortman J.R."/>
            <person name="Fraser-Liggett C.M."/>
            <person name="Ravel J."/>
            <person name="Rabinowicz P.D."/>
        </authorList>
    </citation>
    <scope>NUCLEOTIDE SEQUENCE [LARGE SCALE GENOMIC DNA]</scope>
    <source>
        <strain evidence="3">cv. Hale</strain>
    </source>
</reference>
<name>B9TQD8_RICCO</name>
<feature type="compositionally biased region" description="Basic residues" evidence="1">
    <location>
        <begin position="12"/>
        <end position="21"/>
    </location>
</feature>
<proteinExistence type="predicted"/>
<feature type="region of interest" description="Disordered" evidence="1">
    <location>
        <begin position="1"/>
        <end position="71"/>
    </location>
</feature>
<accession>B9TQD8</accession>
<evidence type="ECO:0000313" key="2">
    <source>
        <dbReference type="EMBL" id="EEF21926.1"/>
    </source>
</evidence>
<keyword evidence="3" id="KW-1185">Reference proteome</keyword>
<evidence type="ECO:0000256" key="1">
    <source>
        <dbReference type="SAM" id="MobiDB-lite"/>
    </source>
</evidence>
<gene>
    <name evidence="2" type="ORF">RCOM_2023480</name>
</gene>
<protein>
    <submittedName>
        <fullName evidence="2">Uncharacterized protein</fullName>
    </submittedName>
</protein>